<comment type="pathway">
    <text evidence="2 8">One-carbon metabolism; tetrahydrofolate interconversion.</text>
</comment>
<evidence type="ECO:0000256" key="3">
    <source>
        <dbReference type="ARBA" id="ARBA00006743"/>
    </source>
</evidence>
<dbReference type="CDD" id="cd00537">
    <property type="entry name" value="MTHFR"/>
    <property type="match status" value="1"/>
</dbReference>
<dbReference type="UniPathway" id="UPA00193"/>
<dbReference type="GO" id="GO:0005829">
    <property type="term" value="C:cytosol"/>
    <property type="evidence" value="ECO:0007669"/>
    <property type="project" value="TreeGrafter"/>
</dbReference>
<feature type="compositionally biased region" description="Polar residues" evidence="9">
    <location>
        <begin position="1"/>
        <end position="12"/>
    </location>
</feature>
<comment type="cofactor">
    <cofactor evidence="1 8">
        <name>FAD</name>
        <dbReference type="ChEBI" id="CHEBI:57692"/>
    </cofactor>
</comment>
<comment type="caution">
    <text evidence="10">The sequence shown here is derived from an EMBL/GenBank/DDBJ whole genome shotgun (WGS) entry which is preliminary data.</text>
</comment>
<feature type="region of interest" description="Disordered" evidence="9">
    <location>
        <begin position="1"/>
        <end position="33"/>
    </location>
</feature>
<evidence type="ECO:0000256" key="6">
    <source>
        <dbReference type="ARBA" id="ARBA00023002"/>
    </source>
</evidence>
<evidence type="ECO:0000256" key="5">
    <source>
        <dbReference type="ARBA" id="ARBA00022827"/>
    </source>
</evidence>
<dbReference type="Proteomes" id="UP000249451">
    <property type="component" value="Unassembled WGS sequence"/>
</dbReference>
<dbReference type="Pfam" id="PF02219">
    <property type="entry name" value="MTHFR"/>
    <property type="match status" value="1"/>
</dbReference>
<dbReference type="GO" id="GO:0009086">
    <property type="term" value="P:methionine biosynthetic process"/>
    <property type="evidence" value="ECO:0007669"/>
    <property type="project" value="TreeGrafter"/>
</dbReference>
<reference evidence="10 11" key="1">
    <citation type="submission" date="2017-11" db="EMBL/GenBank/DDBJ databases">
        <title>Infants hospitalized years apart are colonized by the same room-sourced microbial strains.</title>
        <authorList>
            <person name="Brooks B."/>
            <person name="Olm M.R."/>
            <person name="Firek B.A."/>
            <person name="Baker R."/>
            <person name="Thomas B.C."/>
            <person name="Morowitz M.J."/>
            <person name="Banfield J.F."/>
        </authorList>
    </citation>
    <scope>NUCLEOTIDE SEQUENCE [LARGE SCALE GENOMIC DNA]</scope>
    <source>
        <strain evidence="10">S2_012_000_R3_87</strain>
    </source>
</reference>
<dbReference type="EMBL" id="QFNY01000171">
    <property type="protein sequence ID" value="PZO99788.1"/>
    <property type="molecule type" value="Genomic_DNA"/>
</dbReference>
<evidence type="ECO:0000256" key="2">
    <source>
        <dbReference type="ARBA" id="ARBA00004777"/>
    </source>
</evidence>
<evidence type="ECO:0000256" key="8">
    <source>
        <dbReference type="RuleBase" id="RU003862"/>
    </source>
</evidence>
<dbReference type="PANTHER" id="PTHR45754:SF3">
    <property type="entry name" value="METHYLENETETRAHYDROFOLATE REDUCTASE (NADPH)"/>
    <property type="match status" value="1"/>
</dbReference>
<dbReference type="GO" id="GO:0071949">
    <property type="term" value="F:FAD binding"/>
    <property type="evidence" value="ECO:0007669"/>
    <property type="project" value="TreeGrafter"/>
</dbReference>
<dbReference type="GO" id="GO:0035999">
    <property type="term" value="P:tetrahydrofolate interconversion"/>
    <property type="evidence" value="ECO:0007669"/>
    <property type="project" value="UniProtKB-UniPathway"/>
</dbReference>
<evidence type="ECO:0000256" key="1">
    <source>
        <dbReference type="ARBA" id="ARBA00001974"/>
    </source>
</evidence>
<proteinExistence type="inferred from homology"/>
<accession>A0A2W5D114</accession>
<gene>
    <name evidence="10" type="ORF">DI609_07595</name>
</gene>
<evidence type="ECO:0000256" key="9">
    <source>
        <dbReference type="SAM" id="MobiDB-lite"/>
    </source>
</evidence>
<keyword evidence="4 8" id="KW-0285">Flavoprotein</keyword>
<evidence type="ECO:0000313" key="11">
    <source>
        <dbReference type="Proteomes" id="UP000249451"/>
    </source>
</evidence>
<dbReference type="InterPro" id="IPR003171">
    <property type="entry name" value="Mehydrof_redctse-like"/>
</dbReference>
<dbReference type="AlphaFoldDB" id="A0A2W5D114"/>
<keyword evidence="5 8" id="KW-0274">FAD</keyword>
<dbReference type="GO" id="GO:0106312">
    <property type="term" value="F:methylenetetrahydrofolate reductase (NADH) activity"/>
    <property type="evidence" value="ECO:0007669"/>
    <property type="project" value="UniProtKB-EC"/>
</dbReference>
<dbReference type="InterPro" id="IPR029041">
    <property type="entry name" value="FAD-linked_oxidoreductase-like"/>
</dbReference>
<evidence type="ECO:0000256" key="7">
    <source>
        <dbReference type="ARBA" id="ARBA00048628"/>
    </source>
</evidence>
<sequence length="348" mass="38100">MSTMISFMSASNPHGHHEKASPLPGAPPQPTLQVPVSEAIRGYSPGKIPFSVEFMPPRDDAAQTRLWNAAEAFHDLGVSFASITYGAGGSTRERTMEVAQQLAAKPLTTLMHLTLVDHSADELRAMLQDYARRGMTNVLALRGDPPGDPLGTWQPTPGGLNYASDLIELIRNTPECENFDIGIASFPEGHYRAEDLEQDTQVTLHKLRLGADYSITQMFFDVENYLRLRDRLAAADPIHGAKPVIPGLMPITSIRSVRRQMELAGGEVPVKILERLEKAAAGDEVANRDAVREVGIDITTEMSERLIAEGAPNLHFMTMNNVRATQDVLHNLGMAPAWGPGYGQDMVR</sequence>
<dbReference type="SUPFAM" id="SSF51730">
    <property type="entry name" value="FAD-linked oxidoreductase"/>
    <property type="match status" value="1"/>
</dbReference>
<name>A0A2W5D114_9CORY</name>
<keyword evidence="6 8" id="KW-0560">Oxidoreductase</keyword>
<dbReference type="PANTHER" id="PTHR45754">
    <property type="entry name" value="METHYLENETETRAHYDROFOLATE REDUCTASE"/>
    <property type="match status" value="1"/>
</dbReference>
<comment type="similarity">
    <text evidence="3 8">Belongs to the methylenetetrahydrofolate reductase family.</text>
</comment>
<organism evidence="10 11">
    <name type="scientific">Corynebacterium urealyticum</name>
    <dbReference type="NCBI Taxonomy" id="43771"/>
    <lineage>
        <taxon>Bacteria</taxon>
        <taxon>Bacillati</taxon>
        <taxon>Actinomycetota</taxon>
        <taxon>Actinomycetes</taxon>
        <taxon>Mycobacteriales</taxon>
        <taxon>Corynebacteriaceae</taxon>
        <taxon>Corynebacterium</taxon>
    </lineage>
</organism>
<evidence type="ECO:0000256" key="4">
    <source>
        <dbReference type="ARBA" id="ARBA00022630"/>
    </source>
</evidence>
<dbReference type="Gene3D" id="3.20.20.220">
    <property type="match status" value="1"/>
</dbReference>
<evidence type="ECO:0000313" key="10">
    <source>
        <dbReference type="EMBL" id="PZO99788.1"/>
    </source>
</evidence>
<comment type="catalytic activity">
    <reaction evidence="7">
        <text>(6S)-5-methyl-5,6,7,8-tetrahydrofolate + NAD(+) = (6R)-5,10-methylene-5,6,7,8-tetrahydrofolate + NADH + H(+)</text>
        <dbReference type="Rhea" id="RHEA:19821"/>
        <dbReference type="ChEBI" id="CHEBI:15378"/>
        <dbReference type="ChEBI" id="CHEBI:15636"/>
        <dbReference type="ChEBI" id="CHEBI:18608"/>
        <dbReference type="ChEBI" id="CHEBI:57540"/>
        <dbReference type="ChEBI" id="CHEBI:57945"/>
        <dbReference type="EC" id="1.5.1.54"/>
    </reaction>
    <physiologicalReaction direction="right-to-left" evidence="7">
        <dbReference type="Rhea" id="RHEA:19823"/>
    </physiologicalReaction>
</comment>
<protein>
    <recommendedName>
        <fullName evidence="8">Methylenetetrahydrofolate reductase</fullName>
    </recommendedName>
</protein>